<keyword evidence="4" id="KW-1185">Reference proteome</keyword>
<feature type="compositionally biased region" description="Low complexity" evidence="1">
    <location>
        <begin position="1448"/>
        <end position="1457"/>
    </location>
</feature>
<dbReference type="OrthoDB" id="515401at2759"/>
<feature type="compositionally biased region" description="Low complexity" evidence="1">
    <location>
        <begin position="638"/>
        <end position="659"/>
    </location>
</feature>
<feature type="compositionally biased region" description="Basic and acidic residues" evidence="1">
    <location>
        <begin position="227"/>
        <end position="256"/>
    </location>
</feature>
<feature type="compositionally biased region" description="Acidic residues" evidence="1">
    <location>
        <begin position="990"/>
        <end position="1019"/>
    </location>
</feature>
<feature type="compositionally biased region" description="Basic and acidic residues" evidence="1">
    <location>
        <begin position="622"/>
        <end position="637"/>
    </location>
</feature>
<feature type="compositionally biased region" description="Low complexity" evidence="1">
    <location>
        <begin position="1415"/>
        <end position="1428"/>
    </location>
</feature>
<feature type="compositionally biased region" description="Low complexity" evidence="1">
    <location>
        <begin position="1223"/>
        <end position="1233"/>
    </location>
</feature>
<feature type="compositionally biased region" description="Low complexity" evidence="1">
    <location>
        <begin position="872"/>
        <end position="881"/>
    </location>
</feature>
<feature type="compositionally biased region" description="Polar residues" evidence="1">
    <location>
        <begin position="789"/>
        <end position="802"/>
    </location>
</feature>
<feature type="compositionally biased region" description="Pro residues" evidence="1">
    <location>
        <begin position="179"/>
        <end position="188"/>
    </location>
</feature>
<sequence length="1541" mass="163118">MSPPVTPPIISADSEVGDHPTTLQVLDLSTSNPALLSIKGPESLSSLWGVLTRCKRSLKDGERLENISWRLWYQACVNASISHGHSQSALDCHPLSPTSSRESDQESTLANRVSGRNLTGFSHASESESWMSDDVESSDSEAGDVAAKKINAPQEQRQQAASERIEDGDYETEESCSPEIPPPPPPASRPASKSAASIPNPNAKTGSAGGNVSVRPKKGHGRQKSIGGKDKVVLTKRRSTDGKRVQKDAEADERSKGKSPVTRQSSNEDQGHAHASKLNEATTADHKAHSGTANATIKPITAPKQVSSTTYSSSTPKASSYPTPSASYVPSQTHSGMSSANASVQPPPGISRTRSHGGETGTASRHSHSGRLEGQSVWGQWRRAGERSFGEVVDDVFRVVRVEDLVLKRVHSREVSLPTEGDVQTRDTAVQQQQSTAPAKAPVEKQGVSTEDSGSIHWGETTAKPLRILQEDISPRTTPGLQAVYHESPLQIADDTLPGQQAEQPLIVAPAHQSSDWTASDDATASPKKSLGTYNLATPISAVSMGPIVRVVEPTPAPSRVGSAGEISPLGGRLLASGTINQELSHKHQRQQADDDVTLHDQLGKSVRKASGTVQLHPMTPLEHKHAVIDLKPDPVRRLSSARSEQSSRSGSASTPGSPMVERDNPMEAAGLQQATPSSRGTAVESLESPVLSGSAVQRVNDSATARPLKNSMEHSRHAAKHVQHGHGQSSGKKSKKSIFFIQSPGDNRSRRTSGRKGSISGGSEASTEADGASFAGSSVGLPSPAAKSPSTRRSTGGSCAATSPLAKELARPAATDDTHDLHPNQSENTAKVAPPEEASLNTATNSEPPVSATQRRASAGSKHSGAVSGMRRTSSTAHAHASGHGHGHGHGHRTSVHHSTQVTGGHGKTHATAAANLGAAKRTDSMSNMAGRLREMKANAAAAISARLAAQQKAEKERLAEQRKKLSAAKRQQSEPDMLAVQQSLLREAEEEADEAENDDDYEDVDDDTVGGEDDDDAWSSATDESAKNTGLIIGKAKPKPKRDPAAVAAAKAAAAEAEAQRKRELFAKRAIFGPGGMTGMSTLKPAVAQADSKSVPIPAATSSSISRPGGLTNLFEKQRDVLRRADSMVDVAEPSHSVPPRVHATEGTRQREGTSPALGFNLTHRSKSAVALPIASGVSVTTGGLILSGPSPEPPGMESKTTPIRGKLRLPPKPAEDADFSPSSSPENTSSMLATSEAVRRLEALSSKRRPSARSKPSNEAVDHSQPASLAGKPTMSSIANVVSPKGPTGALTSQLERIQSHPMAIQPSVQFIEPALPQTPTTRRRQMLATELPEDLRLNLLFERRSGTAAYPKSQLRATASVHDLPETGRDAEFASTEMSRQTSHDPTTQTSFKKTPSPNGPAQPPPRRRSGPNLLSGGNLLRPLTSASTVNVANTGPGNSISGQEQKQQSQRQFAPTGRQPLQRDQRSKSTANVADLSRVDAHRGFGFQGWGGPDFKRRSTEGDSRDSTAAEQRMARLKALRDREGELSSSFRSHGW</sequence>
<feature type="compositionally biased region" description="Low complexity" evidence="1">
    <location>
        <begin position="189"/>
        <end position="199"/>
    </location>
</feature>
<feature type="region of interest" description="Disordered" evidence="1">
    <location>
        <begin position="1187"/>
        <end position="1293"/>
    </location>
</feature>
<dbReference type="PANTHER" id="PTHR28014">
    <property type="entry name" value="NEGATIVE REGULATOR OF RAS-CAMP PATHWAY"/>
    <property type="match status" value="1"/>
</dbReference>
<feature type="compositionally biased region" description="Basic and acidic residues" evidence="1">
    <location>
        <begin position="1145"/>
        <end position="1154"/>
    </location>
</feature>
<organism evidence="3 4">
    <name type="scientific">Naganishia liquefaciens</name>
    <dbReference type="NCBI Taxonomy" id="104408"/>
    <lineage>
        <taxon>Eukaryota</taxon>
        <taxon>Fungi</taxon>
        <taxon>Dikarya</taxon>
        <taxon>Basidiomycota</taxon>
        <taxon>Agaricomycotina</taxon>
        <taxon>Tremellomycetes</taxon>
        <taxon>Filobasidiales</taxon>
        <taxon>Filobasidiaceae</taxon>
        <taxon>Naganishia</taxon>
    </lineage>
</organism>
<feature type="compositionally biased region" description="Acidic residues" evidence="1">
    <location>
        <begin position="131"/>
        <end position="142"/>
    </location>
</feature>
<gene>
    <name evidence="3" type="ORF">NliqN6_6432</name>
</gene>
<evidence type="ECO:0000259" key="2">
    <source>
        <dbReference type="Pfam" id="PF08550"/>
    </source>
</evidence>
<feature type="compositionally biased region" description="Basic and acidic residues" evidence="1">
    <location>
        <begin position="809"/>
        <end position="823"/>
    </location>
</feature>
<evidence type="ECO:0000256" key="1">
    <source>
        <dbReference type="SAM" id="MobiDB-lite"/>
    </source>
</evidence>
<comment type="caution">
    <text evidence="3">The sequence shown here is derived from an EMBL/GenBank/DDBJ whole genome shotgun (WGS) entry which is preliminary data.</text>
</comment>
<evidence type="ECO:0000313" key="3">
    <source>
        <dbReference type="EMBL" id="GHJ90030.1"/>
    </source>
</evidence>
<feature type="region of interest" description="Disordered" evidence="1">
    <location>
        <begin position="956"/>
        <end position="1046"/>
    </location>
</feature>
<dbReference type="PANTHER" id="PTHR28014:SF1">
    <property type="entry name" value="NEGATIVE REGULATOR OF RAS-CAMP PATHWAY"/>
    <property type="match status" value="1"/>
</dbReference>
<dbReference type="InterPro" id="IPR013860">
    <property type="entry name" value="AreA_GATA"/>
</dbReference>
<feature type="compositionally biased region" description="Polar residues" evidence="1">
    <location>
        <begin position="304"/>
        <end position="344"/>
    </location>
</feature>
<protein>
    <recommendedName>
        <fullName evidence="2">Nitrogen regulatory protein areA GATA-like domain-containing protein</fullName>
    </recommendedName>
</protein>
<dbReference type="InterPro" id="IPR053043">
    <property type="entry name" value="Ras-cAMP_regulatory"/>
</dbReference>
<feature type="region of interest" description="Disordered" evidence="1">
    <location>
        <begin position="413"/>
        <end position="463"/>
    </location>
</feature>
<feature type="compositionally biased region" description="Polar residues" evidence="1">
    <location>
        <begin position="840"/>
        <end position="857"/>
    </location>
</feature>
<feature type="compositionally biased region" description="Basic residues" evidence="1">
    <location>
        <begin position="882"/>
        <end position="897"/>
    </location>
</feature>
<dbReference type="Proteomes" id="UP000620104">
    <property type="component" value="Unassembled WGS sequence"/>
</dbReference>
<feature type="compositionally biased region" description="Polar residues" evidence="1">
    <location>
        <begin position="695"/>
        <end position="704"/>
    </location>
</feature>
<accession>A0A8H3U041</accession>
<feature type="compositionally biased region" description="Polar residues" evidence="1">
    <location>
        <begin position="1429"/>
        <end position="1447"/>
    </location>
</feature>
<feature type="compositionally biased region" description="Polar residues" evidence="1">
    <location>
        <begin position="1380"/>
        <end position="1401"/>
    </location>
</feature>
<feature type="compositionally biased region" description="Acidic residues" evidence="1">
    <location>
        <begin position="166"/>
        <end position="176"/>
    </location>
</feature>
<feature type="compositionally biased region" description="Polar residues" evidence="1">
    <location>
        <begin position="426"/>
        <end position="437"/>
    </location>
</feature>
<proteinExistence type="predicted"/>
<dbReference type="GO" id="GO:0000122">
    <property type="term" value="P:negative regulation of transcription by RNA polymerase II"/>
    <property type="evidence" value="ECO:0007669"/>
    <property type="project" value="TreeGrafter"/>
</dbReference>
<feature type="compositionally biased region" description="Polar residues" evidence="1">
    <location>
        <begin position="96"/>
        <end position="130"/>
    </location>
</feature>
<evidence type="ECO:0000313" key="4">
    <source>
        <dbReference type="Proteomes" id="UP000620104"/>
    </source>
</evidence>
<name>A0A8H3U041_9TREE</name>
<feature type="compositionally biased region" description="Basic and acidic residues" evidence="1">
    <location>
        <begin position="956"/>
        <end position="965"/>
    </location>
</feature>
<dbReference type="GO" id="GO:0005737">
    <property type="term" value="C:cytoplasm"/>
    <property type="evidence" value="ECO:0007669"/>
    <property type="project" value="TreeGrafter"/>
</dbReference>
<feature type="compositionally biased region" description="Basic and acidic residues" evidence="1">
    <location>
        <begin position="1499"/>
        <end position="1513"/>
    </location>
</feature>
<feature type="region of interest" description="Disordered" evidence="1">
    <location>
        <begin position="617"/>
        <end position="911"/>
    </location>
</feature>
<feature type="region of interest" description="Disordered" evidence="1">
    <location>
        <begin position="1132"/>
        <end position="1161"/>
    </location>
</feature>
<dbReference type="EMBL" id="BLZA01000053">
    <property type="protein sequence ID" value="GHJ90030.1"/>
    <property type="molecule type" value="Genomic_DNA"/>
</dbReference>
<feature type="compositionally biased region" description="Polar residues" evidence="1">
    <location>
        <begin position="512"/>
        <end position="523"/>
    </location>
</feature>
<feature type="region of interest" description="Disordered" evidence="1">
    <location>
        <begin position="511"/>
        <end position="531"/>
    </location>
</feature>
<feature type="region of interest" description="Disordered" evidence="1">
    <location>
        <begin position="1378"/>
        <end position="1518"/>
    </location>
</feature>
<dbReference type="GO" id="GO:0006808">
    <property type="term" value="P:regulation of nitrogen utilization"/>
    <property type="evidence" value="ECO:0007669"/>
    <property type="project" value="TreeGrafter"/>
</dbReference>
<feature type="compositionally biased region" description="Low complexity" evidence="1">
    <location>
        <begin position="728"/>
        <end position="744"/>
    </location>
</feature>
<dbReference type="Pfam" id="PF08550">
    <property type="entry name" value="GATA_AreA"/>
    <property type="match status" value="1"/>
</dbReference>
<feature type="domain" description="Nitrogen regulatory protein areA GATA-like" evidence="2">
    <location>
        <begin position="47"/>
        <end position="74"/>
    </location>
</feature>
<feature type="region of interest" description="Disordered" evidence="1">
    <location>
        <begin position="87"/>
        <end position="379"/>
    </location>
</feature>
<dbReference type="GO" id="GO:0031930">
    <property type="term" value="P:mitochondria-nucleus signaling pathway"/>
    <property type="evidence" value="ECO:0007669"/>
    <property type="project" value="TreeGrafter"/>
</dbReference>
<reference evidence="3" key="1">
    <citation type="submission" date="2020-07" db="EMBL/GenBank/DDBJ databases">
        <title>Draft Genome Sequence of a Deep-Sea Yeast, Naganishia (Cryptococcus) liquefaciens strain N6.</title>
        <authorList>
            <person name="Han Y.W."/>
            <person name="Kajitani R."/>
            <person name="Morimoto H."/>
            <person name="Parhat M."/>
            <person name="Tsubouchi H."/>
            <person name="Bakenova O."/>
            <person name="Ogata M."/>
            <person name="Argunhan B."/>
            <person name="Aoki R."/>
            <person name="Kajiwara S."/>
            <person name="Itoh T."/>
            <person name="Iwasaki H."/>
        </authorList>
    </citation>
    <scope>NUCLEOTIDE SEQUENCE</scope>
    <source>
        <strain evidence="3">N6</strain>
    </source>
</reference>